<name>A0ABR7W6I0_9ACTN</name>
<comment type="caution">
    <text evidence="1">The sequence shown here is derived from an EMBL/GenBank/DDBJ whole genome shotgun (WGS) entry which is preliminary data.</text>
</comment>
<reference evidence="1 2" key="1">
    <citation type="submission" date="2020-09" db="EMBL/GenBank/DDBJ databases">
        <title>Novel species in genus Gordonia.</title>
        <authorList>
            <person name="Zhang G."/>
        </authorList>
    </citation>
    <scope>NUCLEOTIDE SEQUENCE [LARGE SCALE GENOMIC DNA]</scope>
    <source>
        <strain evidence="1 2">ON-33</strain>
    </source>
</reference>
<proteinExistence type="predicted"/>
<protein>
    <submittedName>
        <fullName evidence="1">Uncharacterized protein</fullName>
    </submittedName>
</protein>
<evidence type="ECO:0000313" key="2">
    <source>
        <dbReference type="Proteomes" id="UP000602395"/>
    </source>
</evidence>
<gene>
    <name evidence="1" type="ORF">IDF66_02420</name>
</gene>
<dbReference type="EMBL" id="JACWMS010000001">
    <property type="protein sequence ID" value="MBD1318427.1"/>
    <property type="molecule type" value="Genomic_DNA"/>
</dbReference>
<keyword evidence="2" id="KW-1185">Reference proteome</keyword>
<accession>A0ABR7W6I0</accession>
<evidence type="ECO:0000313" key="1">
    <source>
        <dbReference type="EMBL" id="MBD1318427.1"/>
    </source>
</evidence>
<dbReference type="Proteomes" id="UP000602395">
    <property type="component" value="Unassembled WGS sequence"/>
</dbReference>
<sequence length="150" mass="15796">MAACALTAGSGVAQAIPEYTEPNLVTTLRCDSPNPLPGPPIPVRVDVYNGIPFPADGLAGPAISLIASNRAQPSPLLDYTVETRVDWRNLASGRTGSVTVPSRARVVTWQVDLHPGRGPVVFRIHQKVGLMAFVPMVNARNSTCAGRASA</sequence>
<organism evidence="1 2">
    <name type="scientific">Gordonia hankookensis</name>
    <dbReference type="NCBI Taxonomy" id="589403"/>
    <lineage>
        <taxon>Bacteria</taxon>
        <taxon>Bacillati</taxon>
        <taxon>Actinomycetota</taxon>
        <taxon>Actinomycetes</taxon>
        <taxon>Mycobacteriales</taxon>
        <taxon>Gordoniaceae</taxon>
        <taxon>Gordonia</taxon>
    </lineage>
</organism>